<dbReference type="AlphaFoldDB" id="E1JSU7"/>
<proteinExistence type="predicted"/>
<dbReference type="Proteomes" id="UP000006250">
    <property type="component" value="Unassembled WGS sequence"/>
</dbReference>
<protein>
    <submittedName>
        <fullName evidence="1">TetR family transcriptional regulator</fullName>
    </submittedName>
</protein>
<keyword evidence="2" id="KW-1185">Reference proteome</keyword>
<reference evidence="1 2" key="1">
    <citation type="submission" date="2010-08" db="EMBL/GenBank/DDBJ databases">
        <title>The draft genome of Desulfovibrio fructosovorans JJ.</title>
        <authorList>
            <consortium name="US DOE Joint Genome Institute (JGI-PGF)"/>
            <person name="Lucas S."/>
            <person name="Copeland A."/>
            <person name="Lapidus A."/>
            <person name="Cheng J.-F."/>
            <person name="Bruce D."/>
            <person name="Goodwin L."/>
            <person name="Pitluck S."/>
            <person name="Land M.L."/>
            <person name="Hauser L."/>
            <person name="Chang Y.-J."/>
            <person name="Jeffries C."/>
            <person name="Wall J.D."/>
            <person name="Stahl D.A."/>
            <person name="Arkin A.P."/>
            <person name="Dehal P."/>
            <person name="Stolyar S.M."/>
            <person name="Hazen T.C."/>
            <person name="Woyke T.J."/>
        </authorList>
    </citation>
    <scope>NUCLEOTIDE SEQUENCE [LARGE SCALE GENOMIC DNA]</scope>
    <source>
        <strain evidence="1 2">JJ</strain>
    </source>
</reference>
<gene>
    <name evidence="1" type="ORF">DesfrDRAFT_0686</name>
</gene>
<name>E1JSU7_SOLFR</name>
<organism evidence="1 2">
    <name type="scientific">Solidesulfovibrio fructosivorans JJ]</name>
    <dbReference type="NCBI Taxonomy" id="596151"/>
    <lineage>
        <taxon>Bacteria</taxon>
        <taxon>Pseudomonadati</taxon>
        <taxon>Thermodesulfobacteriota</taxon>
        <taxon>Desulfovibrionia</taxon>
        <taxon>Desulfovibrionales</taxon>
        <taxon>Desulfovibrionaceae</taxon>
        <taxon>Solidesulfovibrio</taxon>
    </lineage>
</organism>
<dbReference type="STRING" id="596151.DesfrDRAFT_0686"/>
<accession>E1JSU7</accession>
<dbReference type="eggNOG" id="COG1309">
    <property type="taxonomic scope" value="Bacteria"/>
</dbReference>
<dbReference type="OrthoDB" id="6430772at2"/>
<dbReference type="EMBL" id="AECZ01000003">
    <property type="protein sequence ID" value="EFL52580.1"/>
    <property type="molecule type" value="Genomic_DNA"/>
</dbReference>
<evidence type="ECO:0000313" key="1">
    <source>
        <dbReference type="EMBL" id="EFL52580.1"/>
    </source>
</evidence>
<sequence>MLRGAEGTALERVRRLLIAELTRLAADYPKRSGRGEGLSPATLFVLNRVFVGTVDMIVAILQAHEDGKAIREAFTAFWHFQLKGLQSSLSRDASVI</sequence>
<evidence type="ECO:0000313" key="2">
    <source>
        <dbReference type="Proteomes" id="UP000006250"/>
    </source>
</evidence>
<comment type="caution">
    <text evidence="1">The sequence shown here is derived from an EMBL/GenBank/DDBJ whole genome shotgun (WGS) entry which is preliminary data.</text>
</comment>
<dbReference type="RefSeq" id="WP_005991114.1">
    <property type="nucleotide sequence ID" value="NZ_AECZ01000003.1"/>
</dbReference>